<dbReference type="InterPro" id="IPR000477">
    <property type="entry name" value="RT_dom"/>
</dbReference>
<dbReference type="AlphaFoldDB" id="A0A3R7D459"/>
<dbReference type="GO" id="GO:0003676">
    <property type="term" value="F:nucleic acid binding"/>
    <property type="evidence" value="ECO:0007669"/>
    <property type="project" value="InterPro"/>
</dbReference>
<dbReference type="InterPro" id="IPR036397">
    <property type="entry name" value="RNaseH_sf"/>
</dbReference>
<gene>
    <name evidence="2" type="ORF">DYB32_004320</name>
</gene>
<dbReference type="InterPro" id="IPR043502">
    <property type="entry name" value="DNA/RNA_pol_sf"/>
</dbReference>
<dbReference type="InterPro" id="IPR002156">
    <property type="entry name" value="RNaseH_domain"/>
</dbReference>
<dbReference type="CDD" id="cd01650">
    <property type="entry name" value="RT_nLTR_like"/>
    <property type="match status" value="1"/>
</dbReference>
<dbReference type="SUPFAM" id="SSF53098">
    <property type="entry name" value="Ribonuclease H-like"/>
    <property type="match status" value="1"/>
</dbReference>
<dbReference type="GO" id="GO:0004523">
    <property type="term" value="F:RNA-DNA hybrid ribonuclease activity"/>
    <property type="evidence" value="ECO:0007669"/>
    <property type="project" value="InterPro"/>
</dbReference>
<protein>
    <recommendedName>
        <fullName evidence="1">Reverse transcriptase domain-containing protein</fullName>
    </recommendedName>
</protein>
<dbReference type="PANTHER" id="PTHR19446">
    <property type="entry name" value="REVERSE TRANSCRIPTASES"/>
    <property type="match status" value="1"/>
</dbReference>
<name>A0A3R7D459_9STRA</name>
<accession>A0A3R7D459</accession>
<comment type="caution">
    <text evidence="2">The sequence shown here is derived from an EMBL/GenBank/DDBJ whole genome shotgun (WGS) entry which is preliminary data.</text>
</comment>
<dbReference type="VEuPathDB" id="FungiDB:H310_03119"/>
<dbReference type="EMBL" id="QUSY01000123">
    <property type="protein sequence ID" value="RHY32634.1"/>
    <property type="molecule type" value="Genomic_DNA"/>
</dbReference>
<sequence>MAPSTIGTAWDVLGARTRELLIRLRERERPPHPPPVQLSDAVARLTLVDTTAKQLREINDYRRGRHTHDGASPTRKFFRRFTDKWDSGSIPPIQPPPGYVSGSSASNMANAWIPTMTSAHASTSAGQDYILAHHADFLSAVEGRLQSCGTDYLMAPCTPEEIHRAMKRLHSSKASGPDGLPNGYYRRFQEVLLPSLVPLYNSILDGHPMPRSFSEADVIPLKKAGNSPLAMDYRPIALLNSAYKIFAQVIALRLQPLLPQIIGEQQQGFVPGRSLDDSIGLFQRVMRDQHRTDALPVGASAGIVCLDIRKAYDSLERAHLECTMTAMGFPPQFTLLVARLHDHTTVRFVVNGARSHSIDQTSGIRQGCPLAPSLFILGMEPLLAILHSMAWAHGILFQDGDEVRPLLCNAHVDDTAVYLRRLDSLPVILEVLQRFGDMSGLRVQTRKSFGICLNTAVRLSEFHAIPLVYGQTLKRYLGLRVGHGDLADANWEHCYRSTIGRLRVACAKTTTFPARARILQSIVHPKIAFLATYLVPPVLWLRNFELLIFRFLWWGVTTPRPARLPAHVPRAILQRTHKADGWAIPDIRRIADQQALRRYVRASSTPYRWACAIALTTLALPGGTPYFLHPAAGAIRQTSDALQYGQRLASRALATARPRPPLDCDATQAFLVAAKTACTYTWDSEGRCHCHMPPSLAHAAGLTQHILLRSTTRAERHMIWHSPLAQHAWIRDHRGRTLASTAYDSFEHRCQQVDTHGRSGSSTQIQPPSWGLLLFDGAARMDVGCGGSGAISMPAADPLASEYLAHYIPTPTTNNQAEYDGQIEALRLASTQGFDSLRVCGDSHLLLQQKRGLNRIRHPGLRKQYMQARELSSQFHCEFHHRT</sequence>
<dbReference type="Pfam" id="PF00078">
    <property type="entry name" value="RVT_1"/>
    <property type="match status" value="1"/>
</dbReference>
<dbReference type="PROSITE" id="PS50878">
    <property type="entry name" value="RT_POL"/>
    <property type="match status" value="1"/>
</dbReference>
<dbReference type="Gene3D" id="3.30.420.10">
    <property type="entry name" value="Ribonuclease H-like superfamily/Ribonuclease H"/>
    <property type="match status" value="1"/>
</dbReference>
<evidence type="ECO:0000259" key="1">
    <source>
        <dbReference type="PROSITE" id="PS50878"/>
    </source>
</evidence>
<evidence type="ECO:0000313" key="3">
    <source>
        <dbReference type="Proteomes" id="UP000285060"/>
    </source>
</evidence>
<organism evidence="2 3">
    <name type="scientific">Aphanomyces invadans</name>
    <dbReference type="NCBI Taxonomy" id="157072"/>
    <lineage>
        <taxon>Eukaryota</taxon>
        <taxon>Sar</taxon>
        <taxon>Stramenopiles</taxon>
        <taxon>Oomycota</taxon>
        <taxon>Saprolegniomycetes</taxon>
        <taxon>Saprolegniales</taxon>
        <taxon>Verrucalvaceae</taxon>
        <taxon>Aphanomyces</taxon>
    </lineage>
</organism>
<dbReference type="SUPFAM" id="SSF56672">
    <property type="entry name" value="DNA/RNA polymerases"/>
    <property type="match status" value="1"/>
</dbReference>
<proteinExistence type="predicted"/>
<keyword evidence="3" id="KW-1185">Reference proteome</keyword>
<dbReference type="Pfam" id="PF13456">
    <property type="entry name" value="RVT_3"/>
    <property type="match status" value="1"/>
</dbReference>
<dbReference type="InterPro" id="IPR012337">
    <property type="entry name" value="RNaseH-like_sf"/>
</dbReference>
<reference evidence="2 3" key="1">
    <citation type="submission" date="2018-08" db="EMBL/GenBank/DDBJ databases">
        <title>Aphanomyces genome sequencing and annotation.</title>
        <authorList>
            <person name="Minardi D."/>
            <person name="Oidtmann B."/>
            <person name="Van Der Giezen M."/>
            <person name="Studholme D.J."/>
        </authorList>
    </citation>
    <scope>NUCLEOTIDE SEQUENCE [LARGE SCALE GENOMIC DNA]</scope>
    <source>
        <strain evidence="2 3">NJM0002</strain>
    </source>
</reference>
<evidence type="ECO:0000313" key="2">
    <source>
        <dbReference type="EMBL" id="RHY32634.1"/>
    </source>
</evidence>
<dbReference type="Proteomes" id="UP000285060">
    <property type="component" value="Unassembled WGS sequence"/>
</dbReference>
<feature type="domain" description="Reverse transcriptase" evidence="1">
    <location>
        <begin position="202"/>
        <end position="481"/>
    </location>
</feature>